<dbReference type="PANTHER" id="PTHR45527:SF1">
    <property type="entry name" value="FATTY ACID SYNTHASE"/>
    <property type="match status" value="1"/>
</dbReference>
<proteinExistence type="predicted"/>
<feature type="domain" description="Condensation" evidence="1">
    <location>
        <begin position="57"/>
        <end position="361"/>
    </location>
</feature>
<dbReference type="InterPro" id="IPR001242">
    <property type="entry name" value="Condensation_dom"/>
</dbReference>
<dbReference type="GO" id="GO:0008610">
    <property type="term" value="P:lipid biosynthetic process"/>
    <property type="evidence" value="ECO:0007669"/>
    <property type="project" value="UniProtKB-ARBA"/>
</dbReference>
<dbReference type="GO" id="GO:0044550">
    <property type="term" value="P:secondary metabolite biosynthetic process"/>
    <property type="evidence" value="ECO:0007669"/>
    <property type="project" value="TreeGrafter"/>
</dbReference>
<dbReference type="Gene3D" id="3.30.559.10">
    <property type="entry name" value="Chloramphenicol acetyltransferase-like domain"/>
    <property type="match status" value="1"/>
</dbReference>
<dbReference type="HOGENOM" id="CLU_034647_1_0_11"/>
<dbReference type="Proteomes" id="UP000002247">
    <property type="component" value="Chromosome"/>
</dbReference>
<accession>D6ZCU4</accession>
<dbReference type="PANTHER" id="PTHR45527">
    <property type="entry name" value="NONRIBOSOMAL PEPTIDE SYNTHETASE"/>
    <property type="match status" value="1"/>
</dbReference>
<keyword evidence="3" id="KW-1185">Reference proteome</keyword>
<name>D6ZCU4_SEGRD</name>
<dbReference type="SUPFAM" id="SSF52777">
    <property type="entry name" value="CoA-dependent acyltransferases"/>
    <property type="match status" value="2"/>
</dbReference>
<gene>
    <name evidence="2" type="ordered locus">Srot_0654</name>
</gene>
<dbReference type="OrthoDB" id="9789603at2"/>
<evidence type="ECO:0000259" key="1">
    <source>
        <dbReference type="Pfam" id="PF00668"/>
    </source>
</evidence>
<dbReference type="AlphaFoldDB" id="D6ZCU4"/>
<dbReference type="InterPro" id="IPR023213">
    <property type="entry name" value="CAT-like_dom_sf"/>
</dbReference>
<dbReference type="EMBL" id="CP001958">
    <property type="protein sequence ID" value="ADG97136.1"/>
    <property type="molecule type" value="Genomic_DNA"/>
</dbReference>
<dbReference type="eggNOG" id="COG1020">
    <property type="taxonomic scope" value="Bacteria"/>
</dbReference>
<dbReference type="KEGG" id="srt:Srot_0654"/>
<protein>
    <submittedName>
        <fullName evidence="2">Condensation domain protein</fullName>
    </submittedName>
</protein>
<reference evidence="2 3" key="1">
    <citation type="journal article" date="2010" name="Stand. Genomic Sci.">
        <title>Complete genome sequence of Segniliparus rotundus type strain (CDC 1076).</title>
        <authorList>
            <person name="Sikorski J."/>
            <person name="Lapidus A."/>
            <person name="Copeland A."/>
            <person name="Misra M."/>
            <person name="Glavina Del Rio T."/>
            <person name="Nolan M."/>
            <person name="Lucas S."/>
            <person name="Chen F."/>
            <person name="Tice H."/>
            <person name="Cheng J.F."/>
            <person name="Jando M."/>
            <person name="Schneider S."/>
            <person name="Bruce D."/>
            <person name="Goodwin L."/>
            <person name="Pitluck S."/>
            <person name="Liolios K."/>
            <person name="Mikhailova N."/>
            <person name="Pati A."/>
            <person name="Ivanova N."/>
            <person name="Mavromatis K."/>
            <person name="Chen A."/>
            <person name="Palaniappan K."/>
            <person name="Chertkov O."/>
            <person name="Land M."/>
            <person name="Hauser L."/>
            <person name="Chang Y.J."/>
            <person name="Jeffries C.D."/>
            <person name="Brettin T."/>
            <person name="Detter J.C."/>
            <person name="Han C."/>
            <person name="Rohde M."/>
            <person name="Goker M."/>
            <person name="Bristow J."/>
            <person name="Eisen J.A."/>
            <person name="Markowitz V."/>
            <person name="Hugenholtz P."/>
            <person name="Kyrpides N.C."/>
            <person name="Klenk H.P."/>
        </authorList>
    </citation>
    <scope>NUCLEOTIDE SEQUENCE [LARGE SCALE GENOMIC DNA]</scope>
    <source>
        <strain evidence="3">ATCC BAA-972 / CDC 1076 / CIP 108378 / DSM 44985 / JCM 13578</strain>
    </source>
</reference>
<evidence type="ECO:0000313" key="3">
    <source>
        <dbReference type="Proteomes" id="UP000002247"/>
    </source>
</evidence>
<dbReference type="GO" id="GO:0003824">
    <property type="term" value="F:catalytic activity"/>
    <property type="evidence" value="ECO:0007669"/>
    <property type="project" value="InterPro"/>
</dbReference>
<dbReference type="GO" id="GO:0031177">
    <property type="term" value="F:phosphopantetheine binding"/>
    <property type="evidence" value="ECO:0007669"/>
    <property type="project" value="TreeGrafter"/>
</dbReference>
<dbReference type="Gene3D" id="3.30.559.30">
    <property type="entry name" value="Nonribosomal peptide synthetase, condensation domain"/>
    <property type="match status" value="1"/>
</dbReference>
<dbReference type="GO" id="GO:0005737">
    <property type="term" value="C:cytoplasm"/>
    <property type="evidence" value="ECO:0007669"/>
    <property type="project" value="TreeGrafter"/>
</dbReference>
<organism evidence="2 3">
    <name type="scientific">Segniliparus rotundus (strain ATCC BAA-972 / CDC 1076 / CIP 108378 / DSM 44985 / JCM 13578)</name>
    <dbReference type="NCBI Taxonomy" id="640132"/>
    <lineage>
        <taxon>Bacteria</taxon>
        <taxon>Bacillati</taxon>
        <taxon>Actinomycetota</taxon>
        <taxon>Actinomycetes</taxon>
        <taxon>Mycobacteriales</taxon>
        <taxon>Segniliparaceae</taxon>
        <taxon>Segniliparus</taxon>
    </lineage>
</organism>
<evidence type="ECO:0000313" key="2">
    <source>
        <dbReference type="EMBL" id="ADG97136.1"/>
    </source>
</evidence>
<dbReference type="STRING" id="640132.Srot_0654"/>
<dbReference type="GO" id="GO:0043041">
    <property type="term" value="P:amino acid activation for nonribosomal peptide biosynthetic process"/>
    <property type="evidence" value="ECO:0007669"/>
    <property type="project" value="TreeGrafter"/>
</dbReference>
<sequence length="459" mass="49213">MLLTVVDRFSLVPGVWREWRPRHVTGALSRIGLAQSQRYHLSPLLGGAPSNPWKGWMALAFDVPGHVHHDALAAAFEALVRRHEALRCAYEVAGGEIQRRVIPPAHVVFEPPSAGVPFDGAEDMHRFLRGRLDEACDPTRSPSGLFAAVDRPEASTIICAFDHTAVDAMSFAVAFAELWDHYHARVEGREPAPLPPVGSFLEYCEFEAGMPAVPPEHPGFLAWREFAAMAGGVGPAFPLDLGVGPGALAPQGSAVCSLLSDAAAQSLERVCAAAGGSLFNGVVTALAAAVRELGGPKEFPLSTPLHTRWKPEWEQAVGWFVKNIPLILVAGDSFADGIARNKALFRSMLPAAKVPLAQVVGGEAPLVSLARRDVSAVSFLDYRKAPGAGLPAAARPRHISNVTVADDLQLWFSRTADGLSVRLRYPDTDIARRTAEGLVETMRDVVQAALRSSPLAPSR</sequence>
<dbReference type="Pfam" id="PF00668">
    <property type="entry name" value="Condensation"/>
    <property type="match status" value="1"/>
</dbReference>